<sequence length="400" mass="45249">MSVREDAARRLWGANIQDDRARDETSIVYKCPWIMLRYDERLDGRGYSSLGDCSKSGPYFCPSSTPSSALKFLVTMNSEIPLKARVDIRDQWDSPNAPIRTSIAALQKTLGHRISPHAEWPALWSQLKDRFSDKSKFVPTIVSIVVVWYERLLGRLDNDVFADWTEELLSALEGGASLRIEPAPPKVTRPTTTWDKDIRSFHLGIPNADPMSQARVASMLDKDFDDFFVGTAGVTDDQEDTEWAHVPLTQLATATSSRAQLEVPLDLAPPERLPVLSSLSRPSDLFTSTVPYILTVSLRGRKGLVVHCSHEPTLELLNEYLNKWTKTNAHDSMHRPIFKITLVESDFCFGMMDTLIVEPYMTYHNDVNPTIILAFVEGIFGYRMVYTTAAAYDWSRKQLQ</sequence>
<gene>
    <name evidence="1" type="ORF">BT62DRAFT_992560</name>
</gene>
<dbReference type="RefSeq" id="XP_043042005.1">
    <property type="nucleotide sequence ID" value="XM_043190346.1"/>
</dbReference>
<comment type="caution">
    <text evidence="1">The sequence shown here is derived from an EMBL/GenBank/DDBJ whole genome shotgun (WGS) entry which is preliminary data.</text>
</comment>
<dbReference type="AlphaFoldDB" id="A0A9P8AUR1"/>
<evidence type="ECO:0000313" key="2">
    <source>
        <dbReference type="Proteomes" id="UP000812287"/>
    </source>
</evidence>
<dbReference type="OrthoDB" id="4926491at2759"/>
<keyword evidence="2" id="KW-1185">Reference proteome</keyword>
<evidence type="ECO:0000313" key="1">
    <source>
        <dbReference type="EMBL" id="KAG7448505.1"/>
    </source>
</evidence>
<dbReference type="Proteomes" id="UP000812287">
    <property type="component" value="Unassembled WGS sequence"/>
</dbReference>
<dbReference type="GeneID" id="66112643"/>
<name>A0A9P8AUR1_9AGAR</name>
<accession>A0A9P8AUR1</accession>
<organism evidence="1 2">
    <name type="scientific">Guyanagaster necrorhizus</name>
    <dbReference type="NCBI Taxonomy" id="856835"/>
    <lineage>
        <taxon>Eukaryota</taxon>
        <taxon>Fungi</taxon>
        <taxon>Dikarya</taxon>
        <taxon>Basidiomycota</taxon>
        <taxon>Agaricomycotina</taxon>
        <taxon>Agaricomycetes</taxon>
        <taxon>Agaricomycetidae</taxon>
        <taxon>Agaricales</taxon>
        <taxon>Marasmiineae</taxon>
        <taxon>Physalacriaceae</taxon>
        <taxon>Guyanagaster</taxon>
    </lineage>
</organism>
<protein>
    <submittedName>
        <fullName evidence="1">Uncharacterized protein</fullName>
    </submittedName>
</protein>
<reference evidence="1" key="1">
    <citation type="submission" date="2020-11" db="EMBL/GenBank/DDBJ databases">
        <title>Adaptations for nitrogen fixation in a non-lichenized fungal sporocarp promotes dispersal by wood-feeding termites.</title>
        <authorList>
            <consortium name="DOE Joint Genome Institute"/>
            <person name="Koch R.A."/>
            <person name="Yoon G."/>
            <person name="Arayal U."/>
            <person name="Lail K."/>
            <person name="Amirebrahimi M."/>
            <person name="Labutti K."/>
            <person name="Lipzen A."/>
            <person name="Riley R."/>
            <person name="Barry K."/>
            <person name="Henrissat B."/>
            <person name="Grigoriev I.V."/>
            <person name="Herr J.R."/>
            <person name="Aime M.C."/>
        </authorList>
    </citation>
    <scope>NUCLEOTIDE SEQUENCE</scope>
    <source>
        <strain evidence="1">MCA 3950</strain>
    </source>
</reference>
<proteinExistence type="predicted"/>
<dbReference type="EMBL" id="MU250529">
    <property type="protein sequence ID" value="KAG7448505.1"/>
    <property type="molecule type" value="Genomic_DNA"/>
</dbReference>